<evidence type="ECO:0000313" key="3">
    <source>
        <dbReference type="Proteomes" id="UP000032352"/>
    </source>
</evidence>
<proteinExistence type="predicted"/>
<gene>
    <name evidence="2" type="ORF">SG34_009920</name>
</gene>
<accession>A0AAE9Z5V6</accession>
<sequence>MAKPNDMPEFHSVKVYLTENIPAPLPGLVPELTPKRIPQQHKHPPAANAANTTGSTFSCGCALLTSLNDSTNMGGRYHV</sequence>
<feature type="region of interest" description="Disordered" evidence="1">
    <location>
        <begin position="27"/>
        <end position="51"/>
    </location>
</feature>
<evidence type="ECO:0000313" key="2">
    <source>
        <dbReference type="EMBL" id="WDE07173.1"/>
    </source>
</evidence>
<reference evidence="2 3" key="2">
    <citation type="journal article" date="2022" name="Mar. Drugs">
        <title>Bioassay-Guided Fractionation Leads to the Detection of Cholic Acid Generated by the Rare Thalassomonas sp.</title>
        <authorList>
            <person name="Pheiffer F."/>
            <person name="Schneider Y.K."/>
            <person name="Hansen E.H."/>
            <person name="Andersen J.H."/>
            <person name="Isaksson J."/>
            <person name="Busche T."/>
            <person name="R C."/>
            <person name="Kalinowski J."/>
            <person name="Zyl L.V."/>
            <person name="Trindade M."/>
        </authorList>
    </citation>
    <scope>NUCLEOTIDE SEQUENCE [LARGE SCALE GENOMIC DNA]</scope>
    <source>
        <strain evidence="2 3">XOM25</strain>
    </source>
</reference>
<dbReference type="Proteomes" id="UP000032352">
    <property type="component" value="Chromosome"/>
</dbReference>
<dbReference type="RefSeq" id="WP_152647501.1">
    <property type="nucleotide sequence ID" value="NZ_CP059733.1"/>
</dbReference>
<organism evidence="2 3">
    <name type="scientific">Thalassomonas viridans</name>
    <dbReference type="NCBI Taxonomy" id="137584"/>
    <lineage>
        <taxon>Bacteria</taxon>
        <taxon>Pseudomonadati</taxon>
        <taxon>Pseudomonadota</taxon>
        <taxon>Gammaproteobacteria</taxon>
        <taxon>Alteromonadales</taxon>
        <taxon>Colwelliaceae</taxon>
        <taxon>Thalassomonas</taxon>
    </lineage>
</organism>
<dbReference type="AlphaFoldDB" id="A0AAE9Z5V6"/>
<evidence type="ECO:0000256" key="1">
    <source>
        <dbReference type="SAM" id="MobiDB-lite"/>
    </source>
</evidence>
<dbReference type="EMBL" id="CP059733">
    <property type="protein sequence ID" value="WDE07173.1"/>
    <property type="molecule type" value="Genomic_DNA"/>
</dbReference>
<protein>
    <submittedName>
        <fullName evidence="2">Uncharacterized protein</fullName>
    </submittedName>
</protein>
<reference evidence="2 3" key="1">
    <citation type="journal article" date="2015" name="Genome Announc.">
        <title>Draft Genome Sequences of Marine Isolates of Thalassomonas viridans and Thalassomonas actiniarum.</title>
        <authorList>
            <person name="Olonade I."/>
            <person name="van Zyl L.J."/>
            <person name="Trindade M."/>
        </authorList>
    </citation>
    <scope>NUCLEOTIDE SEQUENCE [LARGE SCALE GENOMIC DNA]</scope>
    <source>
        <strain evidence="2 3">XOM25</strain>
    </source>
</reference>
<dbReference type="KEGG" id="tvd:SG34_009920"/>
<keyword evidence="3" id="KW-1185">Reference proteome</keyword>
<name>A0AAE9Z5V6_9GAMM</name>